<dbReference type="HOGENOM" id="CLU_038423_0_2_1"/>
<protein>
    <recommendedName>
        <fullName evidence="10">Formamidopyrimidine-DNA glycosylase catalytic domain-containing protein</fullName>
    </recommendedName>
</protein>
<dbReference type="GO" id="GO:0008534">
    <property type="term" value="F:oxidized purine nucleobase lesion DNA N-glycosylase activity"/>
    <property type="evidence" value="ECO:0007669"/>
    <property type="project" value="UniProtKB-EC"/>
</dbReference>
<dbReference type="SUPFAM" id="SSF81624">
    <property type="entry name" value="N-terminal domain of MutM-like DNA repair proteins"/>
    <property type="match status" value="1"/>
</dbReference>
<dbReference type="PANTHER" id="PTHR22993">
    <property type="entry name" value="FORMAMIDOPYRIMIDINE-DNA GLYCOSYLASE"/>
    <property type="match status" value="1"/>
</dbReference>
<dbReference type="GO" id="GO:0003906">
    <property type="term" value="F:DNA-(apurinic or apyrimidinic site) endonuclease activity"/>
    <property type="evidence" value="ECO:0007669"/>
    <property type="project" value="InterPro"/>
</dbReference>
<keyword evidence="6" id="KW-0234">DNA repair</keyword>
<evidence type="ECO:0000256" key="6">
    <source>
        <dbReference type="ARBA" id="ARBA00023204"/>
    </source>
</evidence>
<dbReference type="GO" id="GO:0003684">
    <property type="term" value="F:damaged DNA binding"/>
    <property type="evidence" value="ECO:0007669"/>
    <property type="project" value="InterPro"/>
</dbReference>
<evidence type="ECO:0000256" key="4">
    <source>
        <dbReference type="ARBA" id="ARBA00022801"/>
    </source>
</evidence>
<dbReference type="Gene3D" id="1.10.8.50">
    <property type="match status" value="1"/>
</dbReference>
<dbReference type="InterPro" id="IPR012319">
    <property type="entry name" value="FPG_cat"/>
</dbReference>
<gene>
    <name evidence="11" type="ORF">M407DRAFT_29915</name>
</gene>
<dbReference type="SUPFAM" id="SSF46946">
    <property type="entry name" value="S13-like H2TH domain"/>
    <property type="match status" value="1"/>
</dbReference>
<proteinExistence type="inferred from homology"/>
<dbReference type="STRING" id="1051891.A0A0C3Q885"/>
<evidence type="ECO:0000256" key="8">
    <source>
        <dbReference type="ARBA" id="ARBA00023268"/>
    </source>
</evidence>
<dbReference type="Gene3D" id="3.20.190.10">
    <property type="entry name" value="MutM-like, N-terminal"/>
    <property type="match status" value="1"/>
</dbReference>
<dbReference type="Pfam" id="PF06831">
    <property type="entry name" value="H2TH"/>
    <property type="match status" value="1"/>
</dbReference>
<organism evidence="11 12">
    <name type="scientific">Tulasnella calospora MUT 4182</name>
    <dbReference type="NCBI Taxonomy" id="1051891"/>
    <lineage>
        <taxon>Eukaryota</taxon>
        <taxon>Fungi</taxon>
        <taxon>Dikarya</taxon>
        <taxon>Basidiomycota</taxon>
        <taxon>Agaricomycotina</taxon>
        <taxon>Agaricomycetes</taxon>
        <taxon>Cantharellales</taxon>
        <taxon>Tulasnellaceae</taxon>
        <taxon>Tulasnella</taxon>
    </lineage>
</organism>
<dbReference type="Pfam" id="PF01149">
    <property type="entry name" value="Fapy_DNA_glyco"/>
    <property type="match status" value="1"/>
</dbReference>
<evidence type="ECO:0000256" key="9">
    <source>
        <dbReference type="ARBA" id="ARBA00023295"/>
    </source>
</evidence>
<name>A0A0C3Q885_9AGAM</name>
<keyword evidence="4" id="KW-0378">Hydrolase</keyword>
<keyword evidence="7" id="KW-0456">Lyase</keyword>
<feature type="domain" description="Formamidopyrimidine-DNA glycosylase catalytic" evidence="10">
    <location>
        <begin position="6"/>
        <end position="140"/>
    </location>
</feature>
<evidence type="ECO:0000256" key="3">
    <source>
        <dbReference type="ARBA" id="ARBA00022763"/>
    </source>
</evidence>
<dbReference type="InterPro" id="IPR015886">
    <property type="entry name" value="H2TH_FPG"/>
</dbReference>
<sequence>MSDDRGLLEEVDRAADTVNDVAKDKIIEKVDTVEDTIVFSGVDHQTFAKELTGRKVLDVKRHGKVFWLVLDGEGRMPVLHFGMTGMIHIQGQEPAYYQRKPKDDGNEEWPPKNTKFVLHIAGSDGAAPTKIAFRDPRRLGRVRLCAEPEKEPPVSELGFDPILSMPPLEEFSPLIKKRNMPIKALLLDQSFSAGVGNWVADEVLFHSRIHPEQRANTLSDDEIATLHEKIVYVCKTAVDLKADSEKFPDSWLFRHRWVG</sequence>
<dbReference type="GO" id="GO:0008270">
    <property type="term" value="F:zinc ion binding"/>
    <property type="evidence" value="ECO:0007669"/>
    <property type="project" value="InterPro"/>
</dbReference>
<dbReference type="InterPro" id="IPR035937">
    <property type="entry name" value="FPG_N"/>
</dbReference>
<dbReference type="EMBL" id="KN823174">
    <property type="protein sequence ID" value="KIO20451.1"/>
    <property type="molecule type" value="Genomic_DNA"/>
</dbReference>
<keyword evidence="3" id="KW-0227">DNA damage</keyword>
<dbReference type="OrthoDB" id="444592at2759"/>
<evidence type="ECO:0000313" key="11">
    <source>
        <dbReference type="EMBL" id="KIO20451.1"/>
    </source>
</evidence>
<comment type="catalytic activity">
    <reaction evidence="1">
        <text>Hydrolysis of DNA containing ring-opened 7-methylguanine residues, releasing 2,6-diamino-4-hydroxy-5-(N-methyl)formamidopyrimidine.</text>
        <dbReference type="EC" id="3.2.2.23"/>
    </reaction>
</comment>
<reference evidence="11 12" key="1">
    <citation type="submission" date="2014-04" db="EMBL/GenBank/DDBJ databases">
        <authorList>
            <consortium name="DOE Joint Genome Institute"/>
            <person name="Kuo A."/>
            <person name="Girlanda M."/>
            <person name="Perotto S."/>
            <person name="Kohler A."/>
            <person name="Nagy L.G."/>
            <person name="Floudas D."/>
            <person name="Copeland A."/>
            <person name="Barry K.W."/>
            <person name="Cichocki N."/>
            <person name="Veneault-Fourrey C."/>
            <person name="LaButti K."/>
            <person name="Lindquist E.A."/>
            <person name="Lipzen A."/>
            <person name="Lundell T."/>
            <person name="Morin E."/>
            <person name="Murat C."/>
            <person name="Sun H."/>
            <person name="Tunlid A."/>
            <person name="Henrissat B."/>
            <person name="Grigoriev I.V."/>
            <person name="Hibbett D.S."/>
            <person name="Martin F."/>
            <person name="Nordberg H.P."/>
            <person name="Cantor M.N."/>
            <person name="Hua S.X."/>
        </authorList>
    </citation>
    <scope>NUCLEOTIDE SEQUENCE [LARGE SCALE GENOMIC DNA]</scope>
    <source>
        <strain evidence="11 12">MUT 4182</strain>
    </source>
</reference>
<keyword evidence="9" id="KW-0326">Glycosidase</keyword>
<evidence type="ECO:0000313" key="12">
    <source>
        <dbReference type="Proteomes" id="UP000054248"/>
    </source>
</evidence>
<reference evidence="12" key="2">
    <citation type="submission" date="2015-01" db="EMBL/GenBank/DDBJ databases">
        <title>Evolutionary Origins and Diversification of the Mycorrhizal Mutualists.</title>
        <authorList>
            <consortium name="DOE Joint Genome Institute"/>
            <consortium name="Mycorrhizal Genomics Consortium"/>
            <person name="Kohler A."/>
            <person name="Kuo A."/>
            <person name="Nagy L.G."/>
            <person name="Floudas D."/>
            <person name="Copeland A."/>
            <person name="Barry K.W."/>
            <person name="Cichocki N."/>
            <person name="Veneault-Fourrey C."/>
            <person name="LaButti K."/>
            <person name="Lindquist E.A."/>
            <person name="Lipzen A."/>
            <person name="Lundell T."/>
            <person name="Morin E."/>
            <person name="Murat C."/>
            <person name="Riley R."/>
            <person name="Ohm R."/>
            <person name="Sun H."/>
            <person name="Tunlid A."/>
            <person name="Henrissat B."/>
            <person name="Grigoriev I.V."/>
            <person name="Hibbett D.S."/>
            <person name="Martin F."/>
        </authorList>
    </citation>
    <scope>NUCLEOTIDE SEQUENCE [LARGE SCALE GENOMIC DNA]</scope>
    <source>
        <strain evidence="12">MUT 4182</strain>
    </source>
</reference>
<dbReference type="PROSITE" id="PS51068">
    <property type="entry name" value="FPG_CAT"/>
    <property type="match status" value="1"/>
</dbReference>
<evidence type="ECO:0000259" key="10">
    <source>
        <dbReference type="PROSITE" id="PS51068"/>
    </source>
</evidence>
<evidence type="ECO:0000256" key="5">
    <source>
        <dbReference type="ARBA" id="ARBA00023125"/>
    </source>
</evidence>
<comment type="similarity">
    <text evidence="2">Belongs to the FPG family.</text>
</comment>
<evidence type="ECO:0000256" key="7">
    <source>
        <dbReference type="ARBA" id="ARBA00023239"/>
    </source>
</evidence>
<dbReference type="InterPro" id="IPR010979">
    <property type="entry name" value="Ribosomal_uS13-like_H2TH"/>
</dbReference>
<evidence type="ECO:0000256" key="2">
    <source>
        <dbReference type="ARBA" id="ARBA00009409"/>
    </source>
</evidence>
<evidence type="ECO:0000256" key="1">
    <source>
        <dbReference type="ARBA" id="ARBA00001668"/>
    </source>
</evidence>
<dbReference type="SMART" id="SM00898">
    <property type="entry name" value="Fapy_DNA_glyco"/>
    <property type="match status" value="1"/>
</dbReference>
<dbReference type="PANTHER" id="PTHR22993:SF9">
    <property type="entry name" value="FORMAMIDOPYRIMIDINE-DNA GLYCOSYLASE"/>
    <property type="match status" value="1"/>
</dbReference>
<dbReference type="GO" id="GO:0016829">
    <property type="term" value="F:lyase activity"/>
    <property type="evidence" value="ECO:0007669"/>
    <property type="project" value="UniProtKB-KW"/>
</dbReference>
<dbReference type="GO" id="GO:0005634">
    <property type="term" value="C:nucleus"/>
    <property type="evidence" value="ECO:0007669"/>
    <property type="project" value="TreeGrafter"/>
</dbReference>
<dbReference type="GO" id="GO:0006284">
    <property type="term" value="P:base-excision repair"/>
    <property type="evidence" value="ECO:0007669"/>
    <property type="project" value="InterPro"/>
</dbReference>
<keyword evidence="8" id="KW-0511">Multifunctional enzyme</keyword>
<dbReference type="AlphaFoldDB" id="A0A0C3Q885"/>
<keyword evidence="5" id="KW-0238">DNA-binding</keyword>
<keyword evidence="12" id="KW-1185">Reference proteome</keyword>
<dbReference type="SMART" id="SM01232">
    <property type="entry name" value="H2TH"/>
    <property type="match status" value="1"/>
</dbReference>
<accession>A0A0C3Q885</accession>
<dbReference type="Proteomes" id="UP000054248">
    <property type="component" value="Unassembled WGS sequence"/>
</dbReference>